<evidence type="ECO:0000256" key="1">
    <source>
        <dbReference type="ARBA" id="ARBA00006817"/>
    </source>
</evidence>
<dbReference type="InterPro" id="IPR023393">
    <property type="entry name" value="START-like_dom_sf"/>
</dbReference>
<organism evidence="3 4">
    <name type="scientific">Mesorhizobium retamae</name>
    <dbReference type="NCBI Taxonomy" id="2912854"/>
    <lineage>
        <taxon>Bacteria</taxon>
        <taxon>Pseudomonadati</taxon>
        <taxon>Pseudomonadota</taxon>
        <taxon>Alphaproteobacteria</taxon>
        <taxon>Hyphomicrobiales</taxon>
        <taxon>Phyllobacteriaceae</taxon>
        <taxon>Mesorhizobium</taxon>
    </lineage>
</organism>
<evidence type="ECO:0000313" key="4">
    <source>
        <dbReference type="Proteomes" id="UP001201701"/>
    </source>
</evidence>
<accession>A0ABS9QP84</accession>
<dbReference type="Gene3D" id="3.30.530.20">
    <property type="match status" value="1"/>
</dbReference>
<name>A0ABS9QP84_9HYPH</name>
<dbReference type="SUPFAM" id="SSF55961">
    <property type="entry name" value="Bet v1-like"/>
    <property type="match status" value="1"/>
</dbReference>
<dbReference type="EMBL" id="JAKREW010000083">
    <property type="protein sequence ID" value="MCG7509260.1"/>
    <property type="molecule type" value="Genomic_DNA"/>
</dbReference>
<proteinExistence type="inferred from homology"/>
<dbReference type="InterPro" id="IPR013538">
    <property type="entry name" value="ASHA1/2-like_C"/>
</dbReference>
<evidence type="ECO:0000313" key="3">
    <source>
        <dbReference type="EMBL" id="MCG7509260.1"/>
    </source>
</evidence>
<comment type="similarity">
    <text evidence="1">Belongs to the AHA1 family.</text>
</comment>
<evidence type="ECO:0000259" key="2">
    <source>
        <dbReference type="Pfam" id="PF08327"/>
    </source>
</evidence>
<protein>
    <submittedName>
        <fullName evidence="3">SRPBCC domain-containing protein</fullName>
    </submittedName>
</protein>
<gene>
    <name evidence="3" type="ORF">L4923_29930</name>
</gene>
<dbReference type="Pfam" id="PF08327">
    <property type="entry name" value="AHSA1"/>
    <property type="match status" value="1"/>
</dbReference>
<dbReference type="Proteomes" id="UP001201701">
    <property type="component" value="Unassembled WGS sequence"/>
</dbReference>
<keyword evidence="4" id="KW-1185">Reference proteome</keyword>
<feature type="domain" description="Activator of Hsp90 ATPase homologue 1/2-like C-terminal" evidence="2">
    <location>
        <begin position="15"/>
        <end position="146"/>
    </location>
</feature>
<comment type="caution">
    <text evidence="3">The sequence shown here is derived from an EMBL/GenBank/DDBJ whole genome shotgun (WGS) entry which is preliminary data.</text>
</comment>
<sequence>MIEGTVDLTRVYAQPAEAVFAAWASEQAQRIWGDPGEGWDLTFEVFRFAVGETDICRFGPTGGRHYINEIRYLAIEPAKRIVYSSSLASQGRLTFAGTVAATFEPVQGGTRLRLLEQGLYFDGLDDLEGHRSGWQGMLEQLAAYLGRT</sequence>
<dbReference type="RefSeq" id="WP_239370754.1">
    <property type="nucleotide sequence ID" value="NZ_JAKREW010000083.1"/>
</dbReference>
<reference evidence="3 4" key="1">
    <citation type="submission" date="2022-02" db="EMBL/GenBank/DDBJ databases">
        <title>Draft genome sequence of Mezorhizobium retamae strain IRAMC:0171 isolated from Retama raetam nodules.</title>
        <authorList>
            <person name="Bengaied R."/>
            <person name="Sbissi I."/>
            <person name="Huber K."/>
            <person name="Ghodbane F."/>
            <person name="Nouioui I."/>
            <person name="Tarhouni M."/>
            <person name="Gtari M."/>
        </authorList>
    </citation>
    <scope>NUCLEOTIDE SEQUENCE [LARGE SCALE GENOMIC DNA]</scope>
    <source>
        <strain evidence="3 4">IRAMC:0171</strain>
    </source>
</reference>